<name>A0A6P8ZUM1_THRPL</name>
<reference evidence="4" key="1">
    <citation type="submission" date="2025-08" db="UniProtKB">
        <authorList>
            <consortium name="RefSeq"/>
        </authorList>
    </citation>
    <scope>IDENTIFICATION</scope>
    <source>
        <tissue evidence="4">Total insect</tissue>
    </source>
</reference>
<sequence length="693" mass="75177">MKKLKVVPVELIRYSENGATLSPTCLQDIPADSTEVKWQKSDLGSDGYFPAKILCFGGTVESTIATAKVMGHKLGADSVLLEPLRTKLLTPESPKEKNDRKSRALIKRKAPISSEDPVRSKKKRKAPQKEKRADVEQGQSSKQKKKKAPLNKLAADPIVAARLKDALDLALTSNPLCLDHLSKLEKNDASLQDGPLKLESIDQDVQKKASESVFESVKAQVKTAAGKPSLVKPPFKSSPVKSPFESSPVVSPLKPSPAKCNFKPSPAKAQFKPSPARVQFKPSPAKVQFKPSPVKVQFKPSPAKVQFKSSPAKAQFIPSPAKSATQDVFEGNDADLNPTPVKKTLFGISSPGESVTPSTLGVKKSSDSFSEDDDSNTTVKASSDSSPDPSSEDSSEGSSGSNDPVCKLSDDKEQLRQKLLTLKLENQNLKTQLSVVWGEKKKVADASEKTVEALKEKLIKVQEELKHEKSRNFALQEALVKTSSSHSVSRTLHFGKSAESPKHSGTTDLSDPSLPPNNEEDDKSKGTAPDQKKDSKKQKSGKKYIESNALPIDSSCQKVLSYLNKTEIPILDKKGNVDIGNDVVINYKGMMDILRSKTEPETMARNLTLLTWDSKERASRSLDGKISNRYPNAPKKAAATPSKVNSILGAVKASLLKAGSQEGPMMSTTLFACRRGIGNRFNETSNQSKKSPN</sequence>
<dbReference type="RefSeq" id="XP_034248998.1">
    <property type="nucleotide sequence ID" value="XM_034393107.1"/>
</dbReference>
<evidence type="ECO:0000313" key="4">
    <source>
        <dbReference type="RefSeq" id="XP_034248998.1"/>
    </source>
</evidence>
<dbReference type="KEGG" id="tpal:117649922"/>
<feature type="compositionally biased region" description="Basic and acidic residues" evidence="2">
    <location>
        <begin position="522"/>
        <end position="533"/>
    </location>
</feature>
<evidence type="ECO:0000313" key="3">
    <source>
        <dbReference type="Proteomes" id="UP000515158"/>
    </source>
</evidence>
<dbReference type="OrthoDB" id="8247343at2759"/>
<dbReference type="InParanoid" id="A0A6P8ZUM1"/>
<feature type="compositionally biased region" description="Basic and acidic residues" evidence="2">
    <location>
        <begin position="93"/>
        <end position="102"/>
    </location>
</feature>
<feature type="coiled-coil region" evidence="1">
    <location>
        <begin position="412"/>
        <end position="471"/>
    </location>
</feature>
<protein>
    <submittedName>
        <fullName evidence="4">Nucleolar protein dao-5-like</fullName>
    </submittedName>
</protein>
<evidence type="ECO:0000256" key="2">
    <source>
        <dbReference type="SAM" id="MobiDB-lite"/>
    </source>
</evidence>
<accession>A0A6P8ZUM1</accession>
<feature type="compositionally biased region" description="Low complexity" evidence="2">
    <location>
        <begin position="227"/>
        <end position="257"/>
    </location>
</feature>
<evidence type="ECO:0000256" key="1">
    <source>
        <dbReference type="SAM" id="Coils"/>
    </source>
</evidence>
<dbReference type="Proteomes" id="UP000515158">
    <property type="component" value="Unplaced"/>
</dbReference>
<dbReference type="AlphaFoldDB" id="A0A6P8ZUM1"/>
<keyword evidence="1" id="KW-0175">Coiled coil</keyword>
<gene>
    <name evidence="4" type="primary">LOC117649922</name>
</gene>
<keyword evidence="3" id="KW-1185">Reference proteome</keyword>
<feature type="region of interest" description="Disordered" evidence="2">
    <location>
        <begin position="90"/>
        <end position="151"/>
    </location>
</feature>
<feature type="region of interest" description="Disordered" evidence="2">
    <location>
        <begin position="485"/>
        <end position="545"/>
    </location>
</feature>
<organism evidence="4">
    <name type="scientific">Thrips palmi</name>
    <name type="common">Melon thrips</name>
    <dbReference type="NCBI Taxonomy" id="161013"/>
    <lineage>
        <taxon>Eukaryota</taxon>
        <taxon>Metazoa</taxon>
        <taxon>Ecdysozoa</taxon>
        <taxon>Arthropoda</taxon>
        <taxon>Hexapoda</taxon>
        <taxon>Insecta</taxon>
        <taxon>Pterygota</taxon>
        <taxon>Neoptera</taxon>
        <taxon>Paraneoptera</taxon>
        <taxon>Thysanoptera</taxon>
        <taxon>Terebrantia</taxon>
        <taxon>Thripoidea</taxon>
        <taxon>Thripidae</taxon>
        <taxon>Thrips</taxon>
    </lineage>
</organism>
<dbReference type="Gene3D" id="1.10.10.2590">
    <property type="entry name" value="BEN domain"/>
    <property type="match status" value="1"/>
</dbReference>
<feature type="region of interest" description="Disordered" evidence="2">
    <location>
        <begin position="225"/>
        <end position="411"/>
    </location>
</feature>
<proteinExistence type="predicted"/>
<dbReference type="GeneID" id="117649922"/>